<evidence type="ECO:0008006" key="4">
    <source>
        <dbReference type="Google" id="ProtNLM"/>
    </source>
</evidence>
<reference evidence="3" key="2">
    <citation type="journal article" date="2018" name="Nat. Commun.">
        <title>Extreme sensitivity to ultraviolet light in the fungal pathogen causing white-nose syndrome of bats.</title>
        <authorList>
            <person name="Palmer J.M."/>
            <person name="Drees K.P."/>
            <person name="Foster J.T."/>
            <person name="Lindner D.L."/>
        </authorList>
    </citation>
    <scope>NUCLEOTIDE SEQUENCE [LARGE SCALE GENOMIC DNA]</scope>
    <source>
        <strain evidence="3">UAMH 10579</strain>
    </source>
</reference>
<evidence type="ECO:0000256" key="1">
    <source>
        <dbReference type="SAM" id="MobiDB-lite"/>
    </source>
</evidence>
<dbReference type="GO" id="GO:0070034">
    <property type="term" value="F:telomerase RNA binding"/>
    <property type="evidence" value="ECO:0007669"/>
    <property type="project" value="TreeGrafter"/>
</dbReference>
<reference evidence="2 3" key="1">
    <citation type="submission" date="2016-03" db="EMBL/GenBank/DDBJ databases">
        <title>Comparative genomics of Pseudogymnoascus destructans, the fungus causing white-nose syndrome of bats.</title>
        <authorList>
            <person name="Palmer J.M."/>
            <person name="Drees K.P."/>
            <person name="Foster J.T."/>
            <person name="Lindner D.L."/>
        </authorList>
    </citation>
    <scope>NUCLEOTIDE SEQUENCE [LARGE SCALE GENOMIC DNA]</scope>
    <source>
        <strain evidence="2 3">UAMH 10579</strain>
    </source>
</reference>
<dbReference type="PANTHER" id="PTHR15696:SF0">
    <property type="entry name" value="TELOMERASE-BINDING PROTEIN EST1A"/>
    <property type="match status" value="1"/>
</dbReference>
<dbReference type="Proteomes" id="UP000091956">
    <property type="component" value="Unassembled WGS sequence"/>
</dbReference>
<dbReference type="STRING" id="342668.A0A1B8G9K9"/>
<evidence type="ECO:0000313" key="2">
    <source>
        <dbReference type="EMBL" id="OBT92501.1"/>
    </source>
</evidence>
<keyword evidence="3" id="KW-1185">Reference proteome</keyword>
<gene>
    <name evidence="2" type="ORF">VE01_09437</name>
</gene>
<dbReference type="GO" id="GO:0042162">
    <property type="term" value="F:telomeric DNA binding"/>
    <property type="evidence" value="ECO:0007669"/>
    <property type="project" value="TreeGrafter"/>
</dbReference>
<evidence type="ECO:0000313" key="3">
    <source>
        <dbReference type="Proteomes" id="UP000091956"/>
    </source>
</evidence>
<dbReference type="EMBL" id="KV460266">
    <property type="protein sequence ID" value="OBT92501.1"/>
    <property type="molecule type" value="Genomic_DNA"/>
</dbReference>
<proteinExistence type="predicted"/>
<accession>A0A1B8G9K9</accession>
<organism evidence="2 3">
    <name type="scientific">Pseudogymnoascus verrucosus</name>
    <dbReference type="NCBI Taxonomy" id="342668"/>
    <lineage>
        <taxon>Eukaryota</taxon>
        <taxon>Fungi</taxon>
        <taxon>Dikarya</taxon>
        <taxon>Ascomycota</taxon>
        <taxon>Pezizomycotina</taxon>
        <taxon>Leotiomycetes</taxon>
        <taxon>Thelebolales</taxon>
        <taxon>Thelebolaceae</taxon>
        <taxon>Pseudogymnoascus</taxon>
    </lineage>
</organism>
<protein>
    <recommendedName>
        <fullName evidence="4">DNA/RNA-binding domain-containing protein</fullName>
    </recommendedName>
</protein>
<dbReference type="OrthoDB" id="2017974at2759"/>
<dbReference type="AlphaFoldDB" id="A0A1B8G9K9"/>
<dbReference type="SUPFAM" id="SSF48452">
    <property type="entry name" value="TPR-like"/>
    <property type="match status" value="1"/>
</dbReference>
<sequence>MSTNAANALLAESRALSKDDASSLKLSDGHTQAIGLEQSPSTFCSALQFQSARSLPTRGEPRCSVEFTSSDDPSQGMISQLVACPTTQEEVIAEVDRTYDMIVIMEKKCVEVHLHQAQLAEEALPGVQPELNTEQYQTFLDMHKTLLNEQYEFLLTSQHPSATPEVRRLPLERSMPTRLYRYAIHDFLELLRNRLPASHDYLLTFIHFAYPMMTLLLETVPAFESMWFECLGDLSRYRLGIERHDPSSSIVWAEIARQWYLKSANYAPAIGRLYYHLGSMGRPDPLLQLFYAGKTLAVPNPFTAARMLITGVFEANLNTVASKISLSAAIAAIVRAHAIIFTGHSLNTFDESLREIKSNLDRHITRSTKEYLQQGYCIAISNCIALLGYGADNNPLAVLLKPQFSNQDTIMAHANSTTKSPSTSTLPPTFAAALRLFAQTAEIHLLRIDDKNTLSFLHVTLVFIRHVAGYSAAATFLFPSFPWRHIVYALNGTAVRQPPKPSTNKPPNLASARDQARPLQEEWAMRGLSFAEGHFPEELFTNKNVDLETHYPEAESMRSLERLERVHKLGVQIAELAGEWMSYGGTEGKYAFCWRERQEVCGRRGGERERKRRRSLLE</sequence>
<dbReference type="PANTHER" id="PTHR15696">
    <property type="entry name" value="SMG-7 SUPPRESSOR WITH MORPHOLOGICAL EFFECT ON GENITALIA PROTEIN 7"/>
    <property type="match status" value="1"/>
</dbReference>
<dbReference type="InterPro" id="IPR011990">
    <property type="entry name" value="TPR-like_helical_dom_sf"/>
</dbReference>
<dbReference type="GO" id="GO:0000184">
    <property type="term" value="P:nuclear-transcribed mRNA catabolic process, nonsense-mediated decay"/>
    <property type="evidence" value="ECO:0007669"/>
    <property type="project" value="TreeGrafter"/>
</dbReference>
<dbReference type="InterPro" id="IPR045153">
    <property type="entry name" value="Est1/Ebs1-like"/>
</dbReference>
<dbReference type="Gene3D" id="1.25.40.10">
    <property type="entry name" value="Tetratricopeptide repeat domain"/>
    <property type="match status" value="1"/>
</dbReference>
<feature type="region of interest" description="Disordered" evidence="1">
    <location>
        <begin position="496"/>
        <end position="516"/>
    </location>
</feature>
<dbReference type="RefSeq" id="XP_018126234.1">
    <property type="nucleotide sequence ID" value="XM_018278851.2"/>
</dbReference>
<dbReference type="GO" id="GO:0005697">
    <property type="term" value="C:telomerase holoenzyme complex"/>
    <property type="evidence" value="ECO:0007669"/>
    <property type="project" value="TreeGrafter"/>
</dbReference>
<dbReference type="GeneID" id="28842823"/>
<name>A0A1B8G9K9_9PEZI</name>